<keyword evidence="4" id="KW-1185">Reference proteome</keyword>
<dbReference type="InterPro" id="IPR013857">
    <property type="entry name" value="NADH-UbQ_OxRdtase-assoc_prot30"/>
</dbReference>
<dbReference type="PANTHER" id="PTHR13194:SF19">
    <property type="entry name" value="NAD(P)-BINDING ROSSMANN-FOLD SUPERFAMILY PROTEIN"/>
    <property type="match status" value="1"/>
</dbReference>
<gene>
    <name evidence="3" type="ORF">SAMN04488515_0432</name>
</gene>
<proteinExistence type="inferred from homology"/>
<feature type="domain" description="NADH:ubiquinone oxidoreductase intermediate-associated protein 30" evidence="2">
    <location>
        <begin position="10"/>
        <end position="146"/>
    </location>
</feature>
<evidence type="ECO:0000313" key="3">
    <source>
        <dbReference type="EMBL" id="SEV96573.1"/>
    </source>
</evidence>
<organism evidence="3 4">
    <name type="scientific">Cognatiyoonia koreensis</name>
    <dbReference type="NCBI Taxonomy" id="364200"/>
    <lineage>
        <taxon>Bacteria</taxon>
        <taxon>Pseudomonadati</taxon>
        <taxon>Pseudomonadota</taxon>
        <taxon>Alphaproteobacteria</taxon>
        <taxon>Rhodobacterales</taxon>
        <taxon>Paracoccaceae</taxon>
        <taxon>Cognatiyoonia</taxon>
    </lineage>
</organism>
<dbReference type="InterPro" id="IPR008979">
    <property type="entry name" value="Galactose-bd-like_sf"/>
</dbReference>
<sequence>MLLEDFSDGAERRWQYLSDRVMGGVSDGGAVIGQEDGARFALLAGDVSTANNGGFIQLRRDLVTALPANSTGLEMTVRGRNGPYFVHLRTRDTRRPWQFYQAQFPTSEGWTDVALTWADFSAKGRGLTATLAPTDIVSIGLVAYGRDHAAEVAIRSITVTQD</sequence>
<reference evidence="3 4" key="1">
    <citation type="submission" date="2016-10" db="EMBL/GenBank/DDBJ databases">
        <authorList>
            <person name="de Groot N.N."/>
        </authorList>
    </citation>
    <scope>NUCLEOTIDE SEQUENCE [LARGE SCALE GENOMIC DNA]</scope>
    <source>
        <strain evidence="3 4">DSM 17925</strain>
    </source>
</reference>
<dbReference type="EMBL" id="FOIZ01000001">
    <property type="protein sequence ID" value="SEV96573.1"/>
    <property type="molecule type" value="Genomic_DNA"/>
</dbReference>
<dbReference type="Pfam" id="PF08547">
    <property type="entry name" value="CIA30"/>
    <property type="match status" value="1"/>
</dbReference>
<protein>
    <submittedName>
        <fullName evidence="3">Complex I intermediate-associated protein 30 (CIA30)</fullName>
    </submittedName>
</protein>
<accession>A0A1I0N6Z8</accession>
<dbReference type="InterPro" id="IPR039131">
    <property type="entry name" value="NDUFAF1"/>
</dbReference>
<dbReference type="AlphaFoldDB" id="A0A1I0N6Z8"/>
<evidence type="ECO:0000259" key="2">
    <source>
        <dbReference type="Pfam" id="PF08547"/>
    </source>
</evidence>
<evidence type="ECO:0000313" key="4">
    <source>
        <dbReference type="Proteomes" id="UP000199167"/>
    </source>
</evidence>
<comment type="similarity">
    <text evidence="1">Belongs to the CIA30 family.</text>
</comment>
<name>A0A1I0N6Z8_9RHOB</name>
<dbReference type="Proteomes" id="UP000199167">
    <property type="component" value="Unassembled WGS sequence"/>
</dbReference>
<dbReference type="PANTHER" id="PTHR13194">
    <property type="entry name" value="COMPLEX I INTERMEDIATE-ASSOCIATED PROTEIN 30"/>
    <property type="match status" value="1"/>
</dbReference>
<dbReference type="SUPFAM" id="SSF49785">
    <property type="entry name" value="Galactose-binding domain-like"/>
    <property type="match status" value="1"/>
</dbReference>
<dbReference type="STRING" id="364200.SAMN04488515_0432"/>
<evidence type="ECO:0000256" key="1">
    <source>
        <dbReference type="ARBA" id="ARBA00007884"/>
    </source>
</evidence>